<dbReference type="PANTHER" id="PTHR42852:SF18">
    <property type="entry name" value="CHROMOSOME UNDETERMINED SCAFFOLD_47, WHOLE GENOME SHOTGUN SEQUENCE"/>
    <property type="match status" value="1"/>
</dbReference>
<evidence type="ECO:0000256" key="1">
    <source>
        <dbReference type="ARBA" id="ARBA00023284"/>
    </source>
</evidence>
<dbReference type="KEGG" id="rul:UC8_48840"/>
<evidence type="ECO:0000256" key="2">
    <source>
        <dbReference type="SAM" id="MobiDB-lite"/>
    </source>
</evidence>
<keyword evidence="1" id="KW-0676">Redox-active center</keyword>
<evidence type="ECO:0000313" key="4">
    <source>
        <dbReference type="EMBL" id="QEG42842.1"/>
    </source>
</evidence>
<keyword evidence="5" id="KW-1185">Reference proteome</keyword>
<reference evidence="4 5" key="1">
    <citation type="submission" date="2019-08" db="EMBL/GenBank/DDBJ databases">
        <title>Deep-cultivation of Planctomycetes and their phenomic and genomic characterization uncovers novel biology.</title>
        <authorList>
            <person name="Wiegand S."/>
            <person name="Jogler M."/>
            <person name="Boedeker C."/>
            <person name="Pinto D."/>
            <person name="Vollmers J."/>
            <person name="Rivas-Marin E."/>
            <person name="Kohn T."/>
            <person name="Peeters S.H."/>
            <person name="Heuer A."/>
            <person name="Rast P."/>
            <person name="Oberbeckmann S."/>
            <person name="Bunk B."/>
            <person name="Jeske O."/>
            <person name="Meyerdierks A."/>
            <person name="Storesund J.E."/>
            <person name="Kallscheuer N."/>
            <person name="Luecker S."/>
            <person name="Lage O.M."/>
            <person name="Pohl T."/>
            <person name="Merkel B.J."/>
            <person name="Hornburger P."/>
            <person name="Mueller R.-W."/>
            <person name="Bruemmer F."/>
            <person name="Labrenz M."/>
            <person name="Spormann A.M."/>
            <person name="Op den Camp H."/>
            <person name="Overmann J."/>
            <person name="Amann R."/>
            <person name="Jetten M.S.M."/>
            <person name="Mascher T."/>
            <person name="Medema M.H."/>
            <person name="Devos D.P."/>
            <person name="Kaster A.-K."/>
            <person name="Ovreas L."/>
            <person name="Rohde M."/>
            <person name="Galperin M.Y."/>
            <person name="Jogler C."/>
        </authorList>
    </citation>
    <scope>NUCLEOTIDE SEQUENCE [LARGE SCALE GENOMIC DNA]</scope>
    <source>
        <strain evidence="4 5">UC8</strain>
    </source>
</reference>
<gene>
    <name evidence="4" type="primary">resA_12</name>
    <name evidence="4" type="ORF">UC8_48840</name>
</gene>
<dbReference type="InterPro" id="IPR036249">
    <property type="entry name" value="Thioredoxin-like_sf"/>
</dbReference>
<dbReference type="InterPro" id="IPR000866">
    <property type="entry name" value="AhpC/TSA"/>
</dbReference>
<dbReference type="PROSITE" id="PS51257">
    <property type="entry name" value="PROKAR_LIPOPROTEIN"/>
    <property type="match status" value="1"/>
</dbReference>
<sequence>MNRTSVFQFGAALALILGSGCDSSVAPWAVSATPEAHPVSRSNAPQAGLQRLGSGPSASARQAAQQDLDAHRDYRFVFDTQSIDGQSLHHQDFQGRVLIVDLWATWCPPCRQEVPHFVDLQQRYGEAGLSVIGFNYERAMTNRGAEQTIRKFLARQPVNYPLALGTPELKVQVPRFRGYPTTLFIDGSGMVRATVVGSRPLEYLEAMVQIMLKENGSDFAPAQPVENTFAAPSAEPGADAEPEEAEEEPLPSPQGTSEIQHNPFADRQ</sequence>
<dbReference type="GO" id="GO:0016491">
    <property type="term" value="F:oxidoreductase activity"/>
    <property type="evidence" value="ECO:0007669"/>
    <property type="project" value="InterPro"/>
</dbReference>
<dbReference type="Pfam" id="PF00578">
    <property type="entry name" value="AhpC-TSA"/>
    <property type="match status" value="1"/>
</dbReference>
<feature type="region of interest" description="Disordered" evidence="2">
    <location>
        <begin position="219"/>
        <end position="268"/>
    </location>
</feature>
<protein>
    <submittedName>
        <fullName evidence="4">Thiol-disulfide oxidoreductase ResA</fullName>
    </submittedName>
</protein>
<evidence type="ECO:0000313" key="5">
    <source>
        <dbReference type="Proteomes" id="UP000325286"/>
    </source>
</evidence>
<dbReference type="PROSITE" id="PS51352">
    <property type="entry name" value="THIOREDOXIN_2"/>
    <property type="match status" value="1"/>
</dbReference>
<dbReference type="EMBL" id="CP042914">
    <property type="protein sequence ID" value="QEG42842.1"/>
    <property type="molecule type" value="Genomic_DNA"/>
</dbReference>
<name>A0A5B9QXV1_9BACT</name>
<dbReference type="OrthoDB" id="288837at2"/>
<organism evidence="4 5">
    <name type="scientific">Roseimaritima ulvae</name>
    <dbReference type="NCBI Taxonomy" id="980254"/>
    <lineage>
        <taxon>Bacteria</taxon>
        <taxon>Pseudomonadati</taxon>
        <taxon>Planctomycetota</taxon>
        <taxon>Planctomycetia</taxon>
        <taxon>Pirellulales</taxon>
        <taxon>Pirellulaceae</taxon>
        <taxon>Roseimaritima</taxon>
    </lineage>
</organism>
<dbReference type="InterPro" id="IPR050553">
    <property type="entry name" value="Thioredoxin_ResA/DsbE_sf"/>
</dbReference>
<evidence type="ECO:0000259" key="3">
    <source>
        <dbReference type="PROSITE" id="PS51352"/>
    </source>
</evidence>
<feature type="domain" description="Thioredoxin" evidence="3">
    <location>
        <begin position="49"/>
        <end position="213"/>
    </location>
</feature>
<dbReference type="SUPFAM" id="SSF52833">
    <property type="entry name" value="Thioredoxin-like"/>
    <property type="match status" value="1"/>
</dbReference>
<dbReference type="CDD" id="cd02966">
    <property type="entry name" value="TlpA_like_family"/>
    <property type="match status" value="1"/>
</dbReference>
<dbReference type="Proteomes" id="UP000325286">
    <property type="component" value="Chromosome"/>
</dbReference>
<dbReference type="AlphaFoldDB" id="A0A5B9QXV1"/>
<accession>A0A5B9QXV1</accession>
<dbReference type="GO" id="GO:0016209">
    <property type="term" value="F:antioxidant activity"/>
    <property type="evidence" value="ECO:0007669"/>
    <property type="project" value="InterPro"/>
</dbReference>
<dbReference type="InterPro" id="IPR017937">
    <property type="entry name" value="Thioredoxin_CS"/>
</dbReference>
<dbReference type="RefSeq" id="WP_068132718.1">
    <property type="nucleotide sequence ID" value="NZ_CP042914.1"/>
</dbReference>
<dbReference type="InterPro" id="IPR013766">
    <property type="entry name" value="Thioredoxin_domain"/>
</dbReference>
<dbReference type="Gene3D" id="3.40.30.10">
    <property type="entry name" value="Glutaredoxin"/>
    <property type="match status" value="1"/>
</dbReference>
<dbReference type="PANTHER" id="PTHR42852">
    <property type="entry name" value="THIOL:DISULFIDE INTERCHANGE PROTEIN DSBE"/>
    <property type="match status" value="1"/>
</dbReference>
<feature type="compositionally biased region" description="Acidic residues" evidence="2">
    <location>
        <begin position="238"/>
        <end position="249"/>
    </location>
</feature>
<feature type="region of interest" description="Disordered" evidence="2">
    <location>
        <begin position="36"/>
        <end position="64"/>
    </location>
</feature>
<proteinExistence type="predicted"/>
<dbReference type="PROSITE" id="PS00194">
    <property type="entry name" value="THIOREDOXIN_1"/>
    <property type="match status" value="1"/>
</dbReference>